<comment type="caution">
    <text evidence="1">The sequence shown here is derived from an EMBL/GenBank/DDBJ whole genome shotgun (WGS) entry which is preliminary data.</text>
</comment>
<sequence>MKHRKTAISFHSLTRDKNNETCLLATAEKRRKKKCNPSSGEQFFFRAQRKLFIACQDSLAARTGYLSLLLMHGEVNKRKKVFPERNFKRIFGN</sequence>
<dbReference type="AlphaFoldDB" id="A0AAV4MMS8"/>
<dbReference type="EMBL" id="BPLQ01000657">
    <property type="protein sequence ID" value="GIX73852.1"/>
    <property type="molecule type" value="Genomic_DNA"/>
</dbReference>
<reference evidence="1 2" key="1">
    <citation type="submission" date="2021-06" db="EMBL/GenBank/DDBJ databases">
        <title>Caerostris darwini draft genome.</title>
        <authorList>
            <person name="Kono N."/>
            <person name="Arakawa K."/>
        </authorList>
    </citation>
    <scope>NUCLEOTIDE SEQUENCE [LARGE SCALE GENOMIC DNA]</scope>
</reference>
<keyword evidence="2" id="KW-1185">Reference proteome</keyword>
<protein>
    <submittedName>
        <fullName evidence="1">Uncharacterized protein</fullName>
    </submittedName>
</protein>
<gene>
    <name evidence="1" type="ORF">CDAR_380051</name>
</gene>
<accession>A0AAV4MMS8</accession>
<organism evidence="1 2">
    <name type="scientific">Caerostris darwini</name>
    <dbReference type="NCBI Taxonomy" id="1538125"/>
    <lineage>
        <taxon>Eukaryota</taxon>
        <taxon>Metazoa</taxon>
        <taxon>Ecdysozoa</taxon>
        <taxon>Arthropoda</taxon>
        <taxon>Chelicerata</taxon>
        <taxon>Arachnida</taxon>
        <taxon>Araneae</taxon>
        <taxon>Araneomorphae</taxon>
        <taxon>Entelegynae</taxon>
        <taxon>Araneoidea</taxon>
        <taxon>Araneidae</taxon>
        <taxon>Caerostris</taxon>
    </lineage>
</organism>
<evidence type="ECO:0000313" key="2">
    <source>
        <dbReference type="Proteomes" id="UP001054837"/>
    </source>
</evidence>
<name>A0AAV4MMS8_9ARAC</name>
<dbReference type="Proteomes" id="UP001054837">
    <property type="component" value="Unassembled WGS sequence"/>
</dbReference>
<evidence type="ECO:0000313" key="1">
    <source>
        <dbReference type="EMBL" id="GIX73852.1"/>
    </source>
</evidence>
<proteinExistence type="predicted"/>